<evidence type="ECO:0000313" key="1">
    <source>
        <dbReference type="EMBL" id="AJO72726.1"/>
    </source>
</evidence>
<keyword evidence="3" id="KW-1185">Reference proteome</keyword>
<protein>
    <recommendedName>
        <fullName evidence="4">Polymerase nucleotidyl transferase domain-containing protein</fullName>
    </recommendedName>
</protein>
<proteinExistence type="predicted"/>
<dbReference type="RefSeq" id="WP_067582556.1">
    <property type="nucleotide sequence ID" value="NZ_JABMCZ010000001.1"/>
</dbReference>
<dbReference type="EMBL" id="LWGR01000003">
    <property type="protein sequence ID" value="KZM75348.1"/>
    <property type="molecule type" value="Genomic_DNA"/>
</dbReference>
<dbReference type="AlphaFoldDB" id="A0A0U1YZ82"/>
<gene>
    <name evidence="2" type="ORF">AWN90_18320</name>
</gene>
<evidence type="ECO:0000313" key="2">
    <source>
        <dbReference type="EMBL" id="KZM75348.1"/>
    </source>
</evidence>
<dbReference type="EMBL" id="KP161205">
    <property type="protein sequence ID" value="AJO72726.1"/>
    <property type="molecule type" value="Genomic_DNA"/>
</dbReference>
<evidence type="ECO:0008006" key="4">
    <source>
        <dbReference type="Google" id="ProtNLM"/>
    </source>
</evidence>
<evidence type="ECO:0000313" key="3">
    <source>
        <dbReference type="Proteomes" id="UP000076512"/>
    </source>
</evidence>
<reference evidence="1" key="2">
    <citation type="journal article" date="2016" name="Org. Biomol. Chem.">
        <title>Target-specific identification and characterization of the putative gene cluster for brasilinolide biosynthesis revealing the mechanistic insights and combinatorial synthetic utility of 2-deoxy-l-fucose biosynthetic enzymes.</title>
        <authorList>
            <person name="Chiu H.T."/>
            <person name="Weng C.P."/>
            <person name="Lin Y.C."/>
            <person name="Chen K.H."/>
        </authorList>
    </citation>
    <scope>NUCLEOTIDE SEQUENCE</scope>
    <source>
        <strain evidence="1">IFM 0406</strain>
    </source>
</reference>
<organism evidence="1">
    <name type="scientific">Nocardia terpenica</name>
    <dbReference type="NCBI Taxonomy" id="455432"/>
    <lineage>
        <taxon>Bacteria</taxon>
        <taxon>Bacillati</taxon>
        <taxon>Actinomycetota</taxon>
        <taxon>Actinomycetes</taxon>
        <taxon>Mycobacteriales</taxon>
        <taxon>Nocardiaceae</taxon>
        <taxon>Nocardia</taxon>
    </lineage>
</organism>
<reference evidence="1" key="1">
    <citation type="submission" date="2014-11" db="EMBL/GenBank/DDBJ databases">
        <authorList>
            <person name="Zhu J."/>
            <person name="Qi W."/>
            <person name="Song R."/>
        </authorList>
    </citation>
    <scope>NUCLEOTIDE SEQUENCE</scope>
    <source>
        <strain evidence="1">IFM 0406</strain>
    </source>
</reference>
<dbReference type="OrthoDB" id="4162222at2"/>
<sequence>MHIVERTAGFAELTVADRFLDESHLTAARRVLDKVVNSADIRLAFVGGSLAAGLGHGNSDIDLYISARTDLREGNLSQDGYTVQVNPITSNRLEELARICAANTISEDNRWQVELGEPELKRAVRYAIGTILVDNDSGLPTPAVARHTLRQVLMSRTAWYASSFAEDVAGALHIGDGLTALQASVIGVEEAVECALAAVDDLYIGRKFLLRRVFRNAALSAVSDDVYHLLSQPVGDLSLREVTEIVTRRMRFAGHLIAWSLREGWDTPLRSLPAFPDTWTHGGPTRNPWTIPIRFPRSWGLISPQTGFSTTAAMVGIWRESDGRPTDELYHALRSRDEFSGISPELLDAALTQLVECDVVALATNR</sequence>
<reference evidence="2 3" key="3">
    <citation type="submission" date="2016-04" db="EMBL/GenBank/DDBJ databases">
        <authorList>
            <person name="Evans L.H."/>
            <person name="Alamgir A."/>
            <person name="Owens N."/>
            <person name="Weber N.D."/>
            <person name="Virtaneva K."/>
            <person name="Barbian K."/>
            <person name="Babar A."/>
            <person name="Rosenke K."/>
        </authorList>
    </citation>
    <scope>NUCLEOTIDE SEQUENCE [LARGE SCALE GENOMIC DNA]</scope>
    <source>
        <strain evidence="2 3">IFM 0406</strain>
    </source>
</reference>
<accession>A0A0U1YZ82</accession>
<dbReference type="Proteomes" id="UP000076512">
    <property type="component" value="Unassembled WGS sequence"/>
</dbReference>
<name>A0A0U1YZ82_9NOCA</name>
<dbReference type="STRING" id="455432.AWN90_18320"/>